<dbReference type="EC" id="2.1.1.148" evidence="1"/>
<dbReference type="GO" id="GO:0006235">
    <property type="term" value="P:dTTP biosynthetic process"/>
    <property type="evidence" value="ECO:0007669"/>
    <property type="project" value="UniProtKB-UniRule"/>
</dbReference>
<keyword evidence="1 2" id="KW-0489">Methyltransferase</keyword>
<feature type="binding site" evidence="1">
    <location>
        <position position="171"/>
    </location>
    <ligand>
        <name>dUMP</name>
        <dbReference type="ChEBI" id="CHEBI:246422"/>
        <note>ligand shared between dimeric partners</note>
    </ligand>
</feature>
<dbReference type="CDD" id="cd20175">
    <property type="entry name" value="ThyX"/>
    <property type="match status" value="1"/>
</dbReference>
<evidence type="ECO:0000313" key="2">
    <source>
        <dbReference type="EMBL" id="ACL68859.1"/>
    </source>
</evidence>
<keyword evidence="1" id="KW-0285">Flavoprotein</keyword>
<feature type="binding site" description="in other chain" evidence="1">
    <location>
        <begin position="91"/>
        <end position="95"/>
    </location>
    <ligand>
        <name>dUMP</name>
        <dbReference type="ChEBI" id="CHEBI:246422"/>
        <note>ligand shared between dimeric partners</note>
    </ligand>
</feature>
<evidence type="ECO:0000313" key="3">
    <source>
        <dbReference type="Proteomes" id="UP000000719"/>
    </source>
</evidence>
<evidence type="ECO:0000256" key="1">
    <source>
        <dbReference type="HAMAP-Rule" id="MF_01408"/>
    </source>
</evidence>
<dbReference type="InterPro" id="IPR036098">
    <property type="entry name" value="Thymidylate_synthase_ThyX_sf"/>
</dbReference>
<keyword evidence="1 2" id="KW-0808">Transferase</keyword>
<dbReference type="InterPro" id="IPR003669">
    <property type="entry name" value="Thymidylate_synthase_ThyX"/>
</dbReference>
<reference evidence="2 3" key="1">
    <citation type="journal article" date="2009" name="PLoS ONE">
        <title>Genome analysis of the anaerobic thermohalophilic bacterium Halothermothrix orenii.</title>
        <authorList>
            <person name="Mavromatis K."/>
            <person name="Ivanova N."/>
            <person name="Anderson I."/>
            <person name="Lykidis A."/>
            <person name="Hooper S.D."/>
            <person name="Sun H."/>
            <person name="Kunin V."/>
            <person name="Lapidus A."/>
            <person name="Hugenholtz P."/>
            <person name="Patel B."/>
            <person name="Kyrpides N.C."/>
        </authorList>
    </citation>
    <scope>NUCLEOTIDE SEQUENCE [LARGE SCALE GENOMIC DNA]</scope>
    <source>
        <strain evidence="3">H 168 / OCM 544 / DSM 9562</strain>
    </source>
</reference>
<comment type="function">
    <text evidence="1">Catalyzes the reductive methylation of 2'-deoxyuridine-5'-monophosphate (dUMP) to 2'-deoxythymidine-5'-monophosphate (dTMP) while utilizing 5,10-methylenetetrahydrofolate (mTHF) as the methyl donor, and NADPH and FADH(2) as the reductant.</text>
</comment>
<dbReference type="UniPathway" id="UPA00575"/>
<accession>B8D0A5</accession>
<comment type="pathway">
    <text evidence="1">Pyrimidine metabolism; dTTP biosynthesis.</text>
</comment>
<feature type="binding site" evidence="1">
    <location>
        <begin position="82"/>
        <end position="84"/>
    </location>
    <ligand>
        <name>FAD</name>
        <dbReference type="ChEBI" id="CHEBI:57692"/>
        <note>ligand shared between neighboring subunits</note>
    </ligand>
</feature>
<dbReference type="PANTHER" id="PTHR34934">
    <property type="entry name" value="FLAVIN-DEPENDENT THYMIDYLATE SYNTHASE"/>
    <property type="match status" value="1"/>
</dbReference>
<dbReference type="Pfam" id="PF02511">
    <property type="entry name" value="Thy1"/>
    <property type="match status" value="1"/>
</dbReference>
<sequence length="228" mass="26507">MEVRPEAKLIDYTPDPEKNVAISARLCYSKKGPEQLMEEMSREEIEKLVRKVVSMGHLSTLEHTYFYFHIQCSRVTSHQLVRQRIGVSYSQRSQRYVSEEDFDYIIPPSIQKNSEALKAFREYMEISKEAYKSLLDKGIPKEDARFLLPAVKTNLVVSYNARSLMHFFRLRCCNRAQWEIRSIANQMLFQVRKVAPVLFEKAGPTCEVEGYCPEGEFSCGRIDNIKTS</sequence>
<keyword evidence="1" id="KW-0545">Nucleotide biosynthesis</keyword>
<dbReference type="SUPFAM" id="SSF69796">
    <property type="entry name" value="Thymidylate synthase-complementing protein Thy1"/>
    <property type="match status" value="1"/>
</dbReference>
<name>B8D0A5_HALOH</name>
<comment type="cofactor">
    <cofactor evidence="1">
        <name>FAD</name>
        <dbReference type="ChEBI" id="CHEBI:57692"/>
    </cofactor>
    <text evidence="1">Binds 4 FAD per tetramer. Each FAD binding site is formed by three monomers.</text>
</comment>
<feature type="binding site" evidence="1">
    <location>
        <begin position="160"/>
        <end position="162"/>
    </location>
    <ligand>
        <name>FAD</name>
        <dbReference type="ChEBI" id="CHEBI:57692"/>
        <note>ligand shared between neighboring subunits</note>
    </ligand>
</feature>
<dbReference type="EMBL" id="CP001098">
    <property type="protein sequence ID" value="ACL68859.1"/>
    <property type="molecule type" value="Genomic_DNA"/>
</dbReference>
<feature type="binding site" evidence="1">
    <location>
        <position position="166"/>
    </location>
    <ligand>
        <name>FAD</name>
        <dbReference type="ChEBI" id="CHEBI:57692"/>
        <note>ligand shared between neighboring subunits</note>
    </ligand>
</feature>
<dbReference type="PANTHER" id="PTHR34934:SF1">
    <property type="entry name" value="FLAVIN-DEPENDENT THYMIDYLATE SYNTHASE"/>
    <property type="match status" value="1"/>
</dbReference>
<comment type="subunit">
    <text evidence="1">Homotetramer.</text>
</comment>
<dbReference type="HOGENOM" id="CLU_077585_0_0_9"/>
<dbReference type="RefSeq" id="WP_012635058.1">
    <property type="nucleotide sequence ID" value="NC_011899.1"/>
</dbReference>
<comment type="catalytic activity">
    <reaction evidence="1">
        <text>dUMP + (6R)-5,10-methylene-5,6,7,8-tetrahydrofolate + NADPH + H(+) = dTMP + (6S)-5,6,7,8-tetrahydrofolate + NADP(+)</text>
        <dbReference type="Rhea" id="RHEA:29043"/>
        <dbReference type="ChEBI" id="CHEBI:15378"/>
        <dbReference type="ChEBI" id="CHEBI:15636"/>
        <dbReference type="ChEBI" id="CHEBI:57453"/>
        <dbReference type="ChEBI" id="CHEBI:57783"/>
        <dbReference type="ChEBI" id="CHEBI:58349"/>
        <dbReference type="ChEBI" id="CHEBI:63528"/>
        <dbReference type="ChEBI" id="CHEBI:246422"/>
        <dbReference type="EC" id="2.1.1.148"/>
    </reaction>
</comment>
<dbReference type="Gene3D" id="3.30.1360.170">
    <property type="match status" value="1"/>
</dbReference>
<dbReference type="HAMAP" id="MF_01408">
    <property type="entry name" value="ThyX"/>
    <property type="match status" value="1"/>
</dbReference>
<feature type="active site" description="Involved in ionization of N3 of dUMP, leading to its activation" evidence="1">
    <location>
        <position position="171"/>
    </location>
</feature>
<dbReference type="GO" id="GO:0004799">
    <property type="term" value="F:thymidylate synthase activity"/>
    <property type="evidence" value="ECO:0007669"/>
    <property type="project" value="TreeGrafter"/>
</dbReference>
<feature type="binding site" evidence="1">
    <location>
        <begin position="79"/>
        <end position="82"/>
    </location>
    <ligand>
        <name>dUMP</name>
        <dbReference type="ChEBI" id="CHEBI:246422"/>
        <note>ligand shared between dimeric partners</note>
    </ligand>
</feature>
<comment type="similarity">
    <text evidence="1">Belongs to the thymidylate synthase ThyX family.</text>
</comment>
<dbReference type="GO" id="GO:0050660">
    <property type="term" value="F:flavin adenine dinucleotide binding"/>
    <property type="evidence" value="ECO:0007669"/>
    <property type="project" value="UniProtKB-UniRule"/>
</dbReference>
<proteinExistence type="inferred from homology"/>
<dbReference type="eggNOG" id="COG1351">
    <property type="taxonomic scope" value="Bacteria"/>
</dbReference>
<dbReference type="PROSITE" id="PS51331">
    <property type="entry name" value="THYX"/>
    <property type="match status" value="1"/>
</dbReference>
<feature type="binding site" description="in other chain" evidence="1">
    <location>
        <position position="145"/>
    </location>
    <ligand>
        <name>dUMP</name>
        <dbReference type="ChEBI" id="CHEBI:246422"/>
        <note>ligand shared between dimeric partners</note>
    </ligand>
</feature>
<dbReference type="KEGG" id="hor:Hore_00980"/>
<feature type="binding site" evidence="1">
    <location>
        <position position="59"/>
    </location>
    <ligand>
        <name>FAD</name>
        <dbReference type="ChEBI" id="CHEBI:57692"/>
        <note>ligand shared between neighboring subunits</note>
    </ligand>
</feature>
<keyword evidence="1" id="KW-0274">FAD</keyword>
<dbReference type="GO" id="GO:0050797">
    <property type="term" value="F:thymidylate synthase (FAD) activity"/>
    <property type="evidence" value="ECO:0007669"/>
    <property type="project" value="UniProtKB-UniRule"/>
</dbReference>
<keyword evidence="3" id="KW-1185">Reference proteome</keyword>
<dbReference type="GO" id="GO:0032259">
    <property type="term" value="P:methylation"/>
    <property type="evidence" value="ECO:0007669"/>
    <property type="project" value="UniProtKB-KW"/>
</dbReference>
<dbReference type="GO" id="GO:0070402">
    <property type="term" value="F:NADPH binding"/>
    <property type="evidence" value="ECO:0007669"/>
    <property type="project" value="TreeGrafter"/>
</dbReference>
<dbReference type="GO" id="GO:0006231">
    <property type="term" value="P:dTMP biosynthetic process"/>
    <property type="evidence" value="ECO:0007669"/>
    <property type="project" value="UniProtKB-UniRule"/>
</dbReference>
<dbReference type="Proteomes" id="UP000000719">
    <property type="component" value="Chromosome"/>
</dbReference>
<feature type="binding site" evidence="1">
    <location>
        <position position="91"/>
    </location>
    <ligand>
        <name>FAD</name>
        <dbReference type="ChEBI" id="CHEBI:57692"/>
        <note>ligand shared between neighboring subunits</note>
    </ligand>
</feature>
<protein>
    <recommendedName>
        <fullName evidence="1">Flavin-dependent thymidylate synthase</fullName>
        <shortName evidence="1">FDTS</shortName>
        <ecNumber evidence="1">2.1.1.148</ecNumber>
    </recommendedName>
    <alternativeName>
        <fullName evidence="1">FAD-dependent thymidylate synthase</fullName>
    </alternativeName>
    <alternativeName>
        <fullName evidence="1">Thymidylate synthase ThyX</fullName>
        <shortName evidence="1">TS</shortName>
        <shortName evidence="1">TSase</shortName>
    </alternativeName>
</protein>
<dbReference type="STRING" id="373903.Hore_00980"/>
<dbReference type="OrthoDB" id="9780625at2"/>
<dbReference type="AlphaFoldDB" id="B8D0A5"/>
<dbReference type="NCBIfam" id="TIGR02170">
    <property type="entry name" value="thyX"/>
    <property type="match status" value="1"/>
</dbReference>
<keyword evidence="1" id="KW-0521">NADP</keyword>
<gene>
    <name evidence="1" type="primary">thyX</name>
    <name evidence="2" type="ordered locus">Hore_00980</name>
</gene>
<organism evidence="2 3">
    <name type="scientific">Halothermothrix orenii (strain H 168 / OCM 544 / DSM 9562)</name>
    <dbReference type="NCBI Taxonomy" id="373903"/>
    <lineage>
        <taxon>Bacteria</taxon>
        <taxon>Bacillati</taxon>
        <taxon>Bacillota</taxon>
        <taxon>Clostridia</taxon>
        <taxon>Halanaerobiales</taxon>
        <taxon>Halothermotrichaceae</taxon>
        <taxon>Halothermothrix</taxon>
    </lineage>
</organism>